<evidence type="ECO:0008006" key="5">
    <source>
        <dbReference type="Google" id="ProtNLM"/>
    </source>
</evidence>
<dbReference type="InterPro" id="IPR020904">
    <property type="entry name" value="Sc_DH/Rdtase_CS"/>
</dbReference>
<dbReference type="PROSITE" id="PS00061">
    <property type="entry name" value="ADH_SHORT"/>
    <property type="match status" value="1"/>
</dbReference>
<sequence>MELIGKKALVTGGRRKIGRGIARALAAAGCDVGINDIERDADAEETLRLIRQEGREAEFYLADISDSRQVKEMFGAFLRRFGRVDILVNNPYWSQNAPFLEISEEVWDRTLDVCLKGYFLCAQEAARAMVQQGGGGSIVCISSVHARRAWPNDTCYGVAKAGIVRLVQSVAVDLSGHGIRCNAILPGYMDTGHAFGTPLPGPEGLDDHHGRFIPTRRRGTPEDIGRAVVFLSSPAGSQINGVGLPVDGGLLATGVP</sequence>
<comment type="caution">
    <text evidence="3">The sequence shown here is derived from an EMBL/GenBank/DDBJ whole genome shotgun (WGS) entry which is preliminary data.</text>
</comment>
<keyword evidence="2" id="KW-0560">Oxidoreductase</keyword>
<dbReference type="InterPro" id="IPR036291">
    <property type="entry name" value="NAD(P)-bd_dom_sf"/>
</dbReference>
<comment type="similarity">
    <text evidence="1">Belongs to the short-chain dehydrogenases/reductases (SDR) family.</text>
</comment>
<reference evidence="3 4" key="1">
    <citation type="journal article" date="2016" name="Nat. Commun.">
        <title>Thousands of microbial genomes shed light on interconnected biogeochemical processes in an aquifer system.</title>
        <authorList>
            <person name="Anantharaman K."/>
            <person name="Brown C.T."/>
            <person name="Hug L.A."/>
            <person name="Sharon I."/>
            <person name="Castelle C.J."/>
            <person name="Probst A.J."/>
            <person name="Thomas B.C."/>
            <person name="Singh A."/>
            <person name="Wilkins M.J."/>
            <person name="Karaoz U."/>
            <person name="Brodie E.L."/>
            <person name="Williams K.H."/>
            <person name="Hubbard S.S."/>
            <person name="Banfield J.F."/>
        </authorList>
    </citation>
    <scope>NUCLEOTIDE SEQUENCE [LARGE SCALE GENOMIC DNA]</scope>
    <source>
        <strain evidence="4">RIFCSPLOWO2_12_FULL_64_10</strain>
    </source>
</reference>
<dbReference type="PRINTS" id="PR00080">
    <property type="entry name" value="SDRFAMILY"/>
</dbReference>
<dbReference type="PANTHER" id="PTHR43669:SF14">
    <property type="entry name" value="OXIDOREDUCTASE"/>
    <property type="match status" value="1"/>
</dbReference>
<dbReference type="AlphaFoldDB" id="A0A1F6C2E0"/>
<dbReference type="CDD" id="cd05233">
    <property type="entry name" value="SDR_c"/>
    <property type="match status" value="1"/>
</dbReference>
<organism evidence="3 4">
    <name type="scientific">Handelsmanbacteria sp. (strain RIFCSPLOWO2_12_FULL_64_10)</name>
    <dbReference type="NCBI Taxonomy" id="1817868"/>
    <lineage>
        <taxon>Bacteria</taxon>
        <taxon>Candidatus Handelsmaniibacteriota</taxon>
    </lineage>
</organism>
<name>A0A1F6C2E0_HANXR</name>
<dbReference type="SUPFAM" id="SSF51735">
    <property type="entry name" value="NAD(P)-binding Rossmann-fold domains"/>
    <property type="match status" value="1"/>
</dbReference>
<evidence type="ECO:0000313" key="3">
    <source>
        <dbReference type="EMBL" id="OGG43340.1"/>
    </source>
</evidence>
<dbReference type="PANTHER" id="PTHR43669">
    <property type="entry name" value="5-KETO-D-GLUCONATE 5-REDUCTASE"/>
    <property type="match status" value="1"/>
</dbReference>
<protein>
    <recommendedName>
        <fullName evidence="5">SDR family oxidoreductase</fullName>
    </recommendedName>
</protein>
<gene>
    <name evidence="3" type="ORF">A3F84_24580</name>
</gene>
<dbReference type="InterPro" id="IPR002347">
    <property type="entry name" value="SDR_fam"/>
</dbReference>
<dbReference type="Proteomes" id="UP000178606">
    <property type="component" value="Unassembled WGS sequence"/>
</dbReference>
<dbReference type="PRINTS" id="PR00081">
    <property type="entry name" value="GDHRDH"/>
</dbReference>
<evidence type="ECO:0000256" key="2">
    <source>
        <dbReference type="ARBA" id="ARBA00023002"/>
    </source>
</evidence>
<dbReference type="EMBL" id="MFKF01000438">
    <property type="protein sequence ID" value="OGG43340.1"/>
    <property type="molecule type" value="Genomic_DNA"/>
</dbReference>
<evidence type="ECO:0000313" key="4">
    <source>
        <dbReference type="Proteomes" id="UP000178606"/>
    </source>
</evidence>
<dbReference type="GO" id="GO:0016491">
    <property type="term" value="F:oxidoreductase activity"/>
    <property type="evidence" value="ECO:0007669"/>
    <property type="project" value="UniProtKB-KW"/>
</dbReference>
<accession>A0A1F6C2E0</accession>
<evidence type="ECO:0000256" key="1">
    <source>
        <dbReference type="ARBA" id="ARBA00006484"/>
    </source>
</evidence>
<dbReference type="Gene3D" id="3.40.50.720">
    <property type="entry name" value="NAD(P)-binding Rossmann-like Domain"/>
    <property type="match status" value="1"/>
</dbReference>
<dbReference type="Pfam" id="PF13561">
    <property type="entry name" value="adh_short_C2"/>
    <property type="match status" value="1"/>
</dbReference>
<dbReference type="FunFam" id="3.40.50.720:FF:000084">
    <property type="entry name" value="Short-chain dehydrogenase reductase"/>
    <property type="match status" value="1"/>
</dbReference>
<proteinExistence type="inferred from homology"/>